<organism evidence="1 2">
    <name type="scientific">Taklimakanibacter albus</name>
    <dbReference type="NCBI Taxonomy" id="2800327"/>
    <lineage>
        <taxon>Bacteria</taxon>
        <taxon>Pseudomonadati</taxon>
        <taxon>Pseudomonadota</taxon>
        <taxon>Alphaproteobacteria</taxon>
        <taxon>Hyphomicrobiales</taxon>
        <taxon>Aestuariivirgaceae</taxon>
        <taxon>Taklimakanibacter</taxon>
    </lineage>
</organism>
<name>A0ACC5R9V1_9HYPH</name>
<dbReference type="EMBL" id="JAENHL010000008">
    <property type="protein sequence ID" value="MBK1869357.1"/>
    <property type="molecule type" value="Genomic_DNA"/>
</dbReference>
<gene>
    <name evidence="1" type="ORF">JHL16_23555</name>
</gene>
<evidence type="ECO:0000313" key="2">
    <source>
        <dbReference type="Proteomes" id="UP000616151"/>
    </source>
</evidence>
<accession>A0ACC5R9V1</accession>
<comment type="caution">
    <text evidence="1">The sequence shown here is derived from an EMBL/GenBank/DDBJ whole genome shotgun (WGS) entry which is preliminary data.</text>
</comment>
<reference evidence="1" key="1">
    <citation type="submission" date="2021-01" db="EMBL/GenBank/DDBJ databases">
        <authorList>
            <person name="Sun Q."/>
        </authorList>
    </citation>
    <scope>NUCLEOTIDE SEQUENCE</scope>
    <source>
        <strain evidence="1">YIM B02566</strain>
    </source>
</reference>
<dbReference type="Proteomes" id="UP000616151">
    <property type="component" value="Unassembled WGS sequence"/>
</dbReference>
<proteinExistence type="predicted"/>
<sequence length="333" mass="34517">MNASRSASITIAALVGALLIGFAGLLFGAKSMHFDQALTALFWPGQGIDSIIVWTLRLPRSIAAFAGGAGLAVSGYLLQSITRNPLAAPDLTGVTAGAVVVIVFSFVFLPALSSVFYPFIGLAGGLAAAAVTFWVARGGQASPLHLGLGGITISLFLGAITTYILLLGGPQSPAVLFWLSGGLQGRSWSALVFILPWAMAGILGALFCRRALELLSLGDDAAQAMGLKLSLWKPLFLVLAVCPVAGVTPVAGPIAFIGLAVPHIVRLLRPQGAAWTILLNVAIGGFIFVTADVIARSIAAPRELPVSMVLALIGGPFFIHLVQRRNFMLGARA</sequence>
<evidence type="ECO:0000313" key="1">
    <source>
        <dbReference type="EMBL" id="MBK1869357.1"/>
    </source>
</evidence>
<protein>
    <submittedName>
        <fullName evidence="1">Iron ABC transporter permease</fullName>
    </submittedName>
</protein>
<keyword evidence="2" id="KW-1185">Reference proteome</keyword>